<accession>A0A3M2RA56</accession>
<comment type="caution">
    <text evidence="1">The sequence shown here is derived from an EMBL/GenBank/DDBJ whole genome shotgun (WGS) entry which is preliminary data.</text>
</comment>
<reference evidence="1 2" key="1">
    <citation type="submission" date="2018-08" db="EMBL/GenBank/DDBJ databases">
        <title>Whole Genome Sequence of the Moderate Halophilic Marine Bacterium Marinobacter litoralis Sw-45.</title>
        <authorList>
            <person name="Musa H."/>
        </authorList>
    </citation>
    <scope>NUCLEOTIDE SEQUENCE [LARGE SCALE GENOMIC DNA]</scope>
    <source>
        <strain evidence="1 2">Sw-45</strain>
    </source>
</reference>
<gene>
    <name evidence="1" type="ORF">DOQ08_02953</name>
</gene>
<dbReference type="Proteomes" id="UP000265903">
    <property type="component" value="Unassembled WGS sequence"/>
</dbReference>
<protein>
    <submittedName>
        <fullName evidence="1">Uncharacterized protein</fullName>
    </submittedName>
</protein>
<sequence length="58" mass="6575">MAFEIFAKAFQPFALKVRSMPSRTKRFVYAVFQIADTANQAVSIGLKLFTRPSTAFTR</sequence>
<name>A0A3M2RA56_9GAMM</name>
<evidence type="ECO:0000313" key="2">
    <source>
        <dbReference type="Proteomes" id="UP000265903"/>
    </source>
</evidence>
<proteinExistence type="predicted"/>
<keyword evidence="2" id="KW-1185">Reference proteome</keyword>
<organism evidence="1 2">
    <name type="scientific">Marinobacter litoralis</name>
    <dbReference type="NCBI Taxonomy" id="187981"/>
    <lineage>
        <taxon>Bacteria</taxon>
        <taxon>Pseudomonadati</taxon>
        <taxon>Pseudomonadota</taxon>
        <taxon>Gammaproteobacteria</taxon>
        <taxon>Pseudomonadales</taxon>
        <taxon>Marinobacteraceae</taxon>
        <taxon>Marinobacter</taxon>
    </lineage>
</organism>
<evidence type="ECO:0000313" key="1">
    <source>
        <dbReference type="EMBL" id="RMJ02157.1"/>
    </source>
</evidence>
<dbReference type="AlphaFoldDB" id="A0A3M2RA56"/>
<dbReference type="EMBL" id="QMDL01000004">
    <property type="protein sequence ID" value="RMJ02157.1"/>
    <property type="molecule type" value="Genomic_DNA"/>
</dbReference>